<name>A0AB74K204_AURPU</name>
<dbReference type="EMBL" id="QZAT01000017">
    <property type="protein sequence ID" value="THX32162.1"/>
    <property type="molecule type" value="Genomic_DNA"/>
</dbReference>
<evidence type="ECO:0000259" key="2">
    <source>
        <dbReference type="Pfam" id="PF07985"/>
    </source>
</evidence>
<reference evidence="3 4" key="1">
    <citation type="submission" date="2018-10" db="EMBL/GenBank/DDBJ databases">
        <title>Fifty Aureobasidium pullulans genomes reveal a recombining polyextremotolerant generalist.</title>
        <authorList>
            <person name="Gostincar C."/>
            <person name="Turk M."/>
            <person name="Zajc J."/>
            <person name="Gunde-Cimerman N."/>
        </authorList>
    </citation>
    <scope>NUCLEOTIDE SEQUENCE [LARGE SCALE GENOMIC DNA]</scope>
    <source>
        <strain evidence="3 4">EXF-10081</strain>
    </source>
</reference>
<comment type="caution">
    <text evidence="3">The sequence shown here is derived from an EMBL/GenBank/DDBJ whole genome shotgun (WGS) entry which is preliminary data.</text>
</comment>
<protein>
    <recommendedName>
        <fullName evidence="2">SRR1-like domain-containing protein</fullName>
    </recommendedName>
</protein>
<dbReference type="Pfam" id="PF07985">
    <property type="entry name" value="SRR1"/>
    <property type="match status" value="1"/>
</dbReference>
<dbReference type="AlphaFoldDB" id="A0AB74K204"/>
<evidence type="ECO:0000313" key="3">
    <source>
        <dbReference type="EMBL" id="THX32162.1"/>
    </source>
</evidence>
<feature type="region of interest" description="Disordered" evidence="1">
    <location>
        <begin position="393"/>
        <end position="418"/>
    </location>
</feature>
<evidence type="ECO:0000313" key="4">
    <source>
        <dbReference type="Proteomes" id="UP000310374"/>
    </source>
</evidence>
<gene>
    <name evidence="3" type="ORF">D6D12_02321</name>
</gene>
<feature type="domain" description="SRR1-like" evidence="2">
    <location>
        <begin position="184"/>
        <end position="322"/>
    </location>
</feature>
<sequence length="432" mass="49400">MRVLKALEFSKGSIIMSGDYIQDDSVIMGSQSMCGHVNENYDGASVARASGRAGSIHKAKEAEEVVVSVFSLNKEFIHRVAAENVDAMDNKACWSEVNRSCRNNSGATPGPNVIKGVLEEYLGEDVDNDNWRDAIQTATILMPEFFGTHLNGHPELLFLASEKIQTVLREIYTERDWEPLRDQVNNLVDKMQGIDTMICLNLGNFFGIINEHVQNTWVIQYAVFVFMWQKVNERREAECAEKGWKFEPIKKYFQDPSFDLRTKYLLQEIHRESDQWPNIILEHHEADRMIKDTTFVYAVHLPARASVDVLRLGPRIAVTNSSWSKLDGWERGMAETFIEQTLLTQNPEVSAQLRLLVGVHQDVERLYDEEPVAPIPEEDHRFFATSIYVRREESEGNKLPVTPTPPGEPVRVPTPSSRTKLWTERLLRKAPR</sequence>
<proteinExistence type="predicted"/>
<accession>A0AB74K204</accession>
<dbReference type="InterPro" id="IPR012942">
    <property type="entry name" value="SRR1-like"/>
</dbReference>
<dbReference type="Proteomes" id="UP000310374">
    <property type="component" value="Unassembled WGS sequence"/>
</dbReference>
<organism evidence="3 4">
    <name type="scientific">Aureobasidium pullulans</name>
    <name type="common">Black yeast</name>
    <name type="synonym">Pullularia pullulans</name>
    <dbReference type="NCBI Taxonomy" id="5580"/>
    <lineage>
        <taxon>Eukaryota</taxon>
        <taxon>Fungi</taxon>
        <taxon>Dikarya</taxon>
        <taxon>Ascomycota</taxon>
        <taxon>Pezizomycotina</taxon>
        <taxon>Dothideomycetes</taxon>
        <taxon>Dothideomycetidae</taxon>
        <taxon>Dothideales</taxon>
        <taxon>Saccotheciaceae</taxon>
        <taxon>Aureobasidium</taxon>
    </lineage>
</organism>
<evidence type="ECO:0000256" key="1">
    <source>
        <dbReference type="SAM" id="MobiDB-lite"/>
    </source>
</evidence>